<protein>
    <submittedName>
        <fullName evidence="2">Four helix bundle protein</fullName>
    </submittedName>
</protein>
<organism evidence="2 3">
    <name type="scientific">Candidatus Doudnabacteria bacterium RIFCSPHIGHO2_01_FULL_46_24</name>
    <dbReference type="NCBI Taxonomy" id="1817825"/>
    <lineage>
        <taxon>Bacteria</taxon>
        <taxon>Candidatus Doudnaibacteriota</taxon>
    </lineage>
</organism>
<proteinExistence type="predicted"/>
<gene>
    <name evidence="2" type="ORF">A2720_01785</name>
</gene>
<evidence type="ECO:0000313" key="3">
    <source>
        <dbReference type="Proteomes" id="UP000178892"/>
    </source>
</evidence>
<comment type="caution">
    <text evidence="2">The sequence shown here is derived from an EMBL/GenBank/DDBJ whole genome shotgun (WGS) entry which is preliminary data.</text>
</comment>
<dbReference type="InterPro" id="IPR036583">
    <property type="entry name" value="23S_rRNA_IVS_sf"/>
</dbReference>
<dbReference type="EMBL" id="MFEL01000001">
    <property type="protein sequence ID" value="OGE81893.1"/>
    <property type="molecule type" value="Genomic_DNA"/>
</dbReference>
<dbReference type="SUPFAM" id="SSF158446">
    <property type="entry name" value="IVS-encoded protein-like"/>
    <property type="match status" value="1"/>
</dbReference>
<name>A0A1F5NWE8_9BACT</name>
<accession>A0A1F5NWE8</accession>
<dbReference type="AlphaFoldDB" id="A0A1F5NWE8"/>
<feature type="compositionally biased region" description="Basic and acidic residues" evidence="1">
    <location>
        <begin position="141"/>
        <end position="150"/>
    </location>
</feature>
<dbReference type="Gene3D" id="1.20.1440.60">
    <property type="entry name" value="23S rRNA-intervening sequence"/>
    <property type="match status" value="1"/>
</dbReference>
<dbReference type="Proteomes" id="UP000178892">
    <property type="component" value="Unassembled WGS sequence"/>
</dbReference>
<reference evidence="2 3" key="1">
    <citation type="journal article" date="2016" name="Nat. Commun.">
        <title>Thousands of microbial genomes shed light on interconnected biogeochemical processes in an aquifer system.</title>
        <authorList>
            <person name="Anantharaman K."/>
            <person name="Brown C.T."/>
            <person name="Hug L.A."/>
            <person name="Sharon I."/>
            <person name="Castelle C.J."/>
            <person name="Probst A.J."/>
            <person name="Thomas B.C."/>
            <person name="Singh A."/>
            <person name="Wilkins M.J."/>
            <person name="Karaoz U."/>
            <person name="Brodie E.L."/>
            <person name="Williams K.H."/>
            <person name="Hubbard S.S."/>
            <person name="Banfield J.F."/>
        </authorList>
    </citation>
    <scope>NUCLEOTIDE SEQUENCE [LARGE SCALE GENOMIC DNA]</scope>
</reference>
<dbReference type="Pfam" id="PF05635">
    <property type="entry name" value="23S_rRNA_IVP"/>
    <property type="match status" value="1"/>
</dbReference>
<feature type="region of interest" description="Disordered" evidence="1">
    <location>
        <begin position="129"/>
        <end position="150"/>
    </location>
</feature>
<sequence length="150" mass="17479">MPETKKPIRSFRDLDVYQNAYKAMLIVHKQILPKLPQHEKFDLFDQLSRSTKAVPRLITEGYTKKHQKAGFQKYIDDAHTESNETIVGLEQCKDLYNIESGLCDQLVDSYDKISRQLFNLAEAWDKFTNRRRTSPPSNDTRGADEQRITT</sequence>
<dbReference type="STRING" id="1817825.A2720_01785"/>
<dbReference type="InterPro" id="IPR012657">
    <property type="entry name" value="23S_rRNA-intervening_sequence"/>
</dbReference>
<evidence type="ECO:0000313" key="2">
    <source>
        <dbReference type="EMBL" id="OGE81893.1"/>
    </source>
</evidence>
<dbReference type="NCBIfam" id="TIGR02436">
    <property type="entry name" value="four helix bundle protein"/>
    <property type="match status" value="1"/>
</dbReference>
<evidence type="ECO:0000256" key="1">
    <source>
        <dbReference type="SAM" id="MobiDB-lite"/>
    </source>
</evidence>